<dbReference type="SMART" id="SM00679">
    <property type="entry name" value="CTNS"/>
    <property type="match status" value="2"/>
</dbReference>
<dbReference type="AlphaFoldDB" id="A0A6J0BLD1"/>
<evidence type="ECO:0000256" key="2">
    <source>
        <dbReference type="ARBA" id="ARBA00022692"/>
    </source>
</evidence>
<evidence type="ECO:0000313" key="13">
    <source>
        <dbReference type="RefSeq" id="XP_046601291.1"/>
    </source>
</evidence>
<dbReference type="OrthoDB" id="271506at2759"/>
<dbReference type="RefSeq" id="XP_046601289.1">
    <property type="nucleotide sequence ID" value="XM_046745333.1"/>
</dbReference>
<evidence type="ECO:0000313" key="12">
    <source>
        <dbReference type="RefSeq" id="XP_046601290.1"/>
    </source>
</evidence>
<feature type="transmembrane region" description="Helical" evidence="6">
    <location>
        <begin position="70"/>
        <end position="88"/>
    </location>
</feature>
<evidence type="ECO:0000313" key="7">
    <source>
        <dbReference type="Proteomes" id="UP000829291"/>
    </source>
</evidence>
<feature type="transmembrane region" description="Helical" evidence="6">
    <location>
        <begin position="35"/>
        <end position="58"/>
    </location>
</feature>
<dbReference type="PANTHER" id="PTHR12226">
    <property type="entry name" value="MANNOSE-P-DOLICHOL UTILIZATION DEFECT 1 LEC35 -RELATED"/>
    <property type="match status" value="1"/>
</dbReference>
<keyword evidence="7" id="KW-1185">Reference proteome</keyword>
<sequence>MYLQLFADFLSIITILMCLVQKIPQIMNLYNLKTAAGISLLGLFLELTSYTVMTSYNYTNEYSFLSYLEYPVLLLQDLIIIYLVLLYLDLISPSSFLLAALYFFIFGCFLFQIVPKTALTILAPMCTPISASSKIAQLAAILRAKNSESISVLTWVISTLTNLTRVFTIWMDSADLLLLSNFIISVSLSGSIMLSAIYYRRSTVKHD</sequence>
<evidence type="ECO:0000256" key="3">
    <source>
        <dbReference type="ARBA" id="ARBA00022989"/>
    </source>
</evidence>
<feature type="transmembrane region" description="Helical" evidence="6">
    <location>
        <begin position="177"/>
        <end position="199"/>
    </location>
</feature>
<keyword evidence="3 5" id="KW-1133">Transmembrane helix</keyword>
<evidence type="ECO:0000256" key="5">
    <source>
        <dbReference type="PIRNR" id="PIRNR023381"/>
    </source>
</evidence>
<dbReference type="RefSeq" id="XP_046601292.1">
    <property type="nucleotide sequence ID" value="XM_046745336.1"/>
</dbReference>
<dbReference type="RefSeq" id="XP_046601288.1">
    <property type="nucleotide sequence ID" value="XM_046745332.1"/>
</dbReference>
<gene>
    <name evidence="8 9 10 11 12 13 14" type="primary">LOC107221060</name>
</gene>
<dbReference type="RefSeq" id="XP_015515411.2">
    <property type="nucleotide sequence ID" value="XM_015659925.2"/>
</dbReference>
<dbReference type="InterPro" id="IPR006603">
    <property type="entry name" value="PQ-loop_rpt"/>
</dbReference>
<dbReference type="RefSeq" id="XP_046601290.1">
    <property type="nucleotide sequence ID" value="XM_046745334.1"/>
</dbReference>
<dbReference type="GeneID" id="107221060"/>
<accession>A0A6J0BLD1</accession>
<protein>
    <recommendedName>
        <fullName evidence="5">Solute carrier family 66 member 3</fullName>
    </recommendedName>
</protein>
<evidence type="ECO:0000313" key="8">
    <source>
        <dbReference type="RefSeq" id="XP_015515410.2"/>
    </source>
</evidence>
<name>A0A6J0BLD1_NEOLC</name>
<evidence type="ECO:0000256" key="6">
    <source>
        <dbReference type="SAM" id="Phobius"/>
    </source>
</evidence>
<comment type="subcellular location">
    <subcellularLocation>
        <location evidence="1 5">Membrane</location>
        <topology evidence="1 5">Multi-pass membrane protein</topology>
    </subcellularLocation>
</comment>
<dbReference type="Pfam" id="PF04193">
    <property type="entry name" value="PQ-loop"/>
    <property type="match status" value="1"/>
</dbReference>
<feature type="transmembrane region" description="Helical" evidence="6">
    <location>
        <begin position="95"/>
        <end position="115"/>
    </location>
</feature>
<feature type="transmembrane region" description="Helical" evidence="6">
    <location>
        <begin position="6"/>
        <end position="23"/>
    </location>
</feature>
<evidence type="ECO:0000313" key="11">
    <source>
        <dbReference type="RefSeq" id="XP_046601289.1"/>
    </source>
</evidence>
<dbReference type="Proteomes" id="UP000829291">
    <property type="component" value="Chromosome 7"/>
</dbReference>
<dbReference type="InterPro" id="IPR016817">
    <property type="entry name" value="MannP-dilichol_defect-1"/>
</dbReference>
<evidence type="ECO:0000256" key="4">
    <source>
        <dbReference type="ARBA" id="ARBA00023136"/>
    </source>
</evidence>
<dbReference type="Gene3D" id="1.20.1280.290">
    <property type="match status" value="1"/>
</dbReference>
<proteinExistence type="predicted"/>
<dbReference type="PANTHER" id="PTHR12226:SF3">
    <property type="entry name" value="SOLUTE CARRIER FAMILY 66 MEMBER 3"/>
    <property type="match status" value="1"/>
</dbReference>
<dbReference type="PIRSF" id="PIRSF023381">
    <property type="entry name" value="MannP-dilichol_defect-1p"/>
    <property type="match status" value="1"/>
</dbReference>
<evidence type="ECO:0000313" key="14">
    <source>
        <dbReference type="RefSeq" id="XP_046601292.1"/>
    </source>
</evidence>
<evidence type="ECO:0000256" key="1">
    <source>
        <dbReference type="ARBA" id="ARBA00004141"/>
    </source>
</evidence>
<evidence type="ECO:0000313" key="9">
    <source>
        <dbReference type="RefSeq" id="XP_015515411.2"/>
    </source>
</evidence>
<organism evidence="7 8">
    <name type="scientific">Neodiprion lecontei</name>
    <name type="common">Redheaded pine sawfly</name>
    <dbReference type="NCBI Taxonomy" id="441921"/>
    <lineage>
        <taxon>Eukaryota</taxon>
        <taxon>Metazoa</taxon>
        <taxon>Ecdysozoa</taxon>
        <taxon>Arthropoda</taxon>
        <taxon>Hexapoda</taxon>
        <taxon>Insecta</taxon>
        <taxon>Pterygota</taxon>
        <taxon>Neoptera</taxon>
        <taxon>Endopterygota</taxon>
        <taxon>Hymenoptera</taxon>
        <taxon>Tenthredinoidea</taxon>
        <taxon>Diprionidae</taxon>
        <taxon>Diprioninae</taxon>
        <taxon>Neodiprion</taxon>
    </lineage>
</organism>
<keyword evidence="2 5" id="KW-0812">Transmembrane</keyword>
<evidence type="ECO:0000313" key="10">
    <source>
        <dbReference type="RefSeq" id="XP_046601288.1"/>
    </source>
</evidence>
<dbReference type="KEGG" id="nlo:107221060"/>
<dbReference type="RefSeq" id="XP_015515410.2">
    <property type="nucleotide sequence ID" value="XM_015659924.2"/>
</dbReference>
<keyword evidence="4 5" id="KW-0472">Membrane</keyword>
<dbReference type="RefSeq" id="XP_046601291.1">
    <property type="nucleotide sequence ID" value="XM_046745335.1"/>
</dbReference>
<reference evidence="8 9" key="1">
    <citation type="submission" date="2025-05" db="UniProtKB">
        <authorList>
            <consortium name="RefSeq"/>
        </authorList>
    </citation>
    <scope>IDENTIFICATION</scope>
    <source>
        <tissue evidence="8 9">Thorax and Abdomen</tissue>
    </source>
</reference>
<dbReference type="GO" id="GO:0016020">
    <property type="term" value="C:membrane"/>
    <property type="evidence" value="ECO:0007669"/>
    <property type="project" value="UniProtKB-SubCell"/>
</dbReference>